<dbReference type="AlphaFoldDB" id="W9YFY8"/>
<evidence type="ECO:0000256" key="8">
    <source>
        <dbReference type="ARBA" id="ARBA00023306"/>
    </source>
</evidence>
<comment type="caution">
    <text evidence="12">The sequence shown here is derived from an EMBL/GenBank/DDBJ whole genome shotgun (WGS) entry which is preliminary data.</text>
</comment>
<keyword evidence="6" id="KW-0498">Mitosis</keyword>
<evidence type="ECO:0000256" key="3">
    <source>
        <dbReference type="ARBA" id="ARBA00009914"/>
    </source>
</evidence>
<dbReference type="GO" id="GO:0005634">
    <property type="term" value="C:nucleus"/>
    <property type="evidence" value="ECO:0007669"/>
    <property type="project" value="UniProtKB-SubCell"/>
</dbReference>
<evidence type="ECO:0000313" key="13">
    <source>
        <dbReference type="Proteomes" id="UP000019484"/>
    </source>
</evidence>
<name>W9YFY8_9EURO</name>
<evidence type="ECO:0000259" key="11">
    <source>
        <dbReference type="Pfam" id="PF10444"/>
    </source>
</evidence>
<evidence type="ECO:0000256" key="9">
    <source>
        <dbReference type="ARBA" id="ARBA00023328"/>
    </source>
</evidence>
<keyword evidence="13" id="KW-1185">Reference proteome</keyword>
<feature type="compositionally biased region" description="Polar residues" evidence="10">
    <location>
        <begin position="312"/>
        <end position="323"/>
    </location>
</feature>
<comment type="similarity">
    <text evidence="3">Belongs to the borealin family.</text>
</comment>
<protein>
    <recommendedName>
        <fullName evidence="11">Borealin N-terminal domain-containing protein</fullName>
    </recommendedName>
</protein>
<feature type="compositionally biased region" description="Low complexity" evidence="10">
    <location>
        <begin position="124"/>
        <end position="138"/>
    </location>
</feature>
<dbReference type="GO" id="GO:0000775">
    <property type="term" value="C:chromosome, centromeric region"/>
    <property type="evidence" value="ECO:0007669"/>
    <property type="project" value="UniProtKB-SubCell"/>
</dbReference>
<feature type="region of interest" description="Disordered" evidence="10">
    <location>
        <begin position="1"/>
        <end position="31"/>
    </location>
</feature>
<dbReference type="GO" id="GO:0032133">
    <property type="term" value="C:chromosome passenger complex"/>
    <property type="evidence" value="ECO:0007669"/>
    <property type="project" value="TreeGrafter"/>
</dbReference>
<evidence type="ECO:0000256" key="4">
    <source>
        <dbReference type="ARBA" id="ARBA00022454"/>
    </source>
</evidence>
<evidence type="ECO:0000256" key="7">
    <source>
        <dbReference type="ARBA" id="ARBA00023242"/>
    </source>
</evidence>
<dbReference type="Pfam" id="PF10444">
    <property type="entry name" value="Nbl1_Borealin_N"/>
    <property type="match status" value="1"/>
</dbReference>
<feature type="compositionally biased region" description="Low complexity" evidence="10">
    <location>
        <begin position="324"/>
        <end position="344"/>
    </location>
</feature>
<evidence type="ECO:0000256" key="1">
    <source>
        <dbReference type="ARBA" id="ARBA00004123"/>
    </source>
</evidence>
<dbReference type="GeneID" id="19160390"/>
<keyword evidence="7" id="KW-0539">Nucleus</keyword>
<feature type="domain" description="Borealin N-terminal" evidence="11">
    <location>
        <begin position="38"/>
        <end position="94"/>
    </location>
</feature>
<dbReference type="InterPro" id="IPR018851">
    <property type="entry name" value="Borealin_N"/>
</dbReference>
<gene>
    <name evidence="12" type="ORF">A1O1_05515</name>
</gene>
<reference evidence="12 13" key="1">
    <citation type="submission" date="2013-03" db="EMBL/GenBank/DDBJ databases">
        <title>The Genome Sequence of Capronia coronata CBS 617.96.</title>
        <authorList>
            <consortium name="The Broad Institute Genomics Platform"/>
            <person name="Cuomo C."/>
            <person name="de Hoog S."/>
            <person name="Gorbushina A."/>
            <person name="Walker B."/>
            <person name="Young S.K."/>
            <person name="Zeng Q."/>
            <person name="Gargeya S."/>
            <person name="Fitzgerald M."/>
            <person name="Haas B."/>
            <person name="Abouelleil A."/>
            <person name="Allen A.W."/>
            <person name="Alvarado L."/>
            <person name="Arachchi H.M."/>
            <person name="Berlin A.M."/>
            <person name="Chapman S.B."/>
            <person name="Gainer-Dewar J."/>
            <person name="Goldberg J."/>
            <person name="Griggs A."/>
            <person name="Gujja S."/>
            <person name="Hansen M."/>
            <person name="Howarth C."/>
            <person name="Imamovic A."/>
            <person name="Ireland A."/>
            <person name="Larimer J."/>
            <person name="McCowan C."/>
            <person name="Murphy C."/>
            <person name="Pearson M."/>
            <person name="Poon T.W."/>
            <person name="Priest M."/>
            <person name="Roberts A."/>
            <person name="Saif S."/>
            <person name="Shea T."/>
            <person name="Sisk P."/>
            <person name="Sykes S."/>
            <person name="Wortman J."/>
            <person name="Nusbaum C."/>
            <person name="Birren B."/>
        </authorList>
    </citation>
    <scope>NUCLEOTIDE SEQUENCE [LARGE SCALE GENOMIC DNA]</scope>
    <source>
        <strain evidence="12 13">CBS 617.96</strain>
    </source>
</reference>
<dbReference type="HOGENOM" id="CLU_038589_0_0_1"/>
<evidence type="ECO:0000256" key="6">
    <source>
        <dbReference type="ARBA" id="ARBA00022776"/>
    </source>
</evidence>
<dbReference type="PANTHER" id="PTHR16040">
    <property type="entry name" value="AUSTRALIN, ISOFORM A-RELATED"/>
    <property type="match status" value="1"/>
</dbReference>
<evidence type="ECO:0000256" key="5">
    <source>
        <dbReference type="ARBA" id="ARBA00022618"/>
    </source>
</evidence>
<evidence type="ECO:0000256" key="2">
    <source>
        <dbReference type="ARBA" id="ARBA00004584"/>
    </source>
</evidence>
<keyword evidence="9" id="KW-0137">Centromere</keyword>
<dbReference type="eggNOG" id="ENOG502S9QE">
    <property type="taxonomic scope" value="Eukaryota"/>
</dbReference>
<sequence length="412" mass="44086">MAPPVSRKRKSEEMEESPRAVTPEGSPARKKMRITQTQKQALIENLQLEITERARQLRAGYALQCADLRARIERRVNRIPIAIRKVTMGELMAQHEAATAESVQPNNNKSSPSKTHALMSQDRPLPALPQHLHQQQQHTSKAPSPVRAQLQGAATRGKKRKSSEIQIASDKENENETMDRLPVAKNSKRVKAATTVTRTASRTGKATSVLSPRSHNSRTLPRSPLKDSAMAAPSSPTKSMIARPVSPLKPASPLKTAASAATSAISASVQGMFEHAKRGTASRLARTASKEKQAATAAKGQMLPPPRPIATASPSRPSPQRTFSHTSTHSATTDVSTASSSTTVVKPKRAGRGAAAAAASKTAEKKSPGAAKRGMARAASAAKTAMKRNNTTANKKVVAEPAATRRVLRKRT</sequence>
<feature type="region of interest" description="Disordered" evidence="10">
    <location>
        <begin position="97"/>
        <end position="253"/>
    </location>
</feature>
<dbReference type="PANTHER" id="PTHR16040:SF7">
    <property type="entry name" value="AUSTRALIN, ISOFORM A-RELATED"/>
    <property type="match status" value="1"/>
</dbReference>
<dbReference type="RefSeq" id="XP_007724591.1">
    <property type="nucleotide sequence ID" value="XM_007726401.1"/>
</dbReference>
<accession>W9YFY8</accession>
<feature type="compositionally biased region" description="Basic and acidic residues" evidence="10">
    <location>
        <begin position="169"/>
        <end position="179"/>
    </location>
</feature>
<dbReference type="GO" id="GO:0000070">
    <property type="term" value="P:mitotic sister chromatid segregation"/>
    <property type="evidence" value="ECO:0007669"/>
    <property type="project" value="TreeGrafter"/>
</dbReference>
<comment type="subcellular location">
    <subcellularLocation>
        <location evidence="2">Chromosome</location>
        <location evidence="2">Centromere</location>
    </subcellularLocation>
    <subcellularLocation>
        <location evidence="1">Nucleus</location>
    </subcellularLocation>
</comment>
<dbReference type="EMBL" id="AMWN01000004">
    <property type="protein sequence ID" value="EXJ88585.1"/>
    <property type="molecule type" value="Genomic_DNA"/>
</dbReference>
<feature type="compositionally biased region" description="Polar residues" evidence="10">
    <location>
        <begin position="101"/>
        <end position="114"/>
    </location>
</feature>
<evidence type="ECO:0000256" key="10">
    <source>
        <dbReference type="SAM" id="MobiDB-lite"/>
    </source>
</evidence>
<dbReference type="OrthoDB" id="2392550at2759"/>
<feature type="compositionally biased region" description="Low complexity" evidence="10">
    <location>
        <begin position="369"/>
        <end position="388"/>
    </location>
</feature>
<dbReference type="InterPro" id="IPR018867">
    <property type="entry name" value="Cell_div_borealin"/>
</dbReference>
<feature type="compositionally biased region" description="Low complexity" evidence="10">
    <location>
        <begin position="192"/>
        <end position="203"/>
    </location>
</feature>
<evidence type="ECO:0000313" key="12">
    <source>
        <dbReference type="EMBL" id="EXJ88585.1"/>
    </source>
</evidence>
<dbReference type="STRING" id="1182541.W9YFY8"/>
<keyword evidence="5" id="KW-0132">Cell division</keyword>
<keyword evidence="4" id="KW-0158">Chromosome</keyword>
<organism evidence="12 13">
    <name type="scientific">Capronia coronata CBS 617.96</name>
    <dbReference type="NCBI Taxonomy" id="1182541"/>
    <lineage>
        <taxon>Eukaryota</taxon>
        <taxon>Fungi</taxon>
        <taxon>Dikarya</taxon>
        <taxon>Ascomycota</taxon>
        <taxon>Pezizomycotina</taxon>
        <taxon>Eurotiomycetes</taxon>
        <taxon>Chaetothyriomycetidae</taxon>
        <taxon>Chaetothyriales</taxon>
        <taxon>Herpotrichiellaceae</taxon>
        <taxon>Capronia</taxon>
    </lineage>
</organism>
<feature type="compositionally biased region" description="Polar residues" evidence="10">
    <location>
        <begin position="204"/>
        <end position="220"/>
    </location>
</feature>
<proteinExistence type="inferred from homology"/>
<dbReference type="GO" id="GO:0051233">
    <property type="term" value="C:spindle midzone"/>
    <property type="evidence" value="ECO:0007669"/>
    <property type="project" value="TreeGrafter"/>
</dbReference>
<keyword evidence="8" id="KW-0131">Cell cycle</keyword>
<feature type="region of interest" description="Disordered" evidence="10">
    <location>
        <begin position="277"/>
        <end position="412"/>
    </location>
</feature>
<dbReference type="Proteomes" id="UP000019484">
    <property type="component" value="Unassembled WGS sequence"/>
</dbReference>
<dbReference type="GO" id="GO:0051301">
    <property type="term" value="P:cell division"/>
    <property type="evidence" value="ECO:0007669"/>
    <property type="project" value="UniProtKB-KW"/>
</dbReference>